<protein>
    <recommendedName>
        <fullName evidence="4">F-box domain-containing protein</fullName>
    </recommendedName>
</protein>
<dbReference type="EMBL" id="QKXC01000166">
    <property type="protein sequence ID" value="RBR14535.1"/>
    <property type="molecule type" value="Genomic_DNA"/>
</dbReference>
<proteinExistence type="predicted"/>
<feature type="region of interest" description="Disordered" evidence="1">
    <location>
        <begin position="254"/>
        <end position="273"/>
    </location>
</feature>
<sequence length="510" mass="58507">MFVETSINTLPLELLSAIFTHVRDSKNGQESIGQCRLVSRRFREHASVLLINEITVRLSSESFTDLETIASHPVFSKGVKRVNINASFYEAELAQNKQMYMAEARSRLLRHWETMERMRQYRKRYEVSDELFNWLGEIAWGGSSDLQQLIGGDALETAPTPIQILFLRMYDMYVARFDDQETLRKDNAHIGRLANALSSLPGLMSLNLDDTHGQRILSKTAQLGNGNLAPEDFEDTGFNRDVLQHFDNGIRQSSWSGSFHTNGNRRHNGEVEASTTPPVEMLGELCSQLAEKGIRPKEFKISLKPPPDMRVLTITSVQQERMEQLVSHASSLTFHFDFFARPHSLQENPRHEMLALCSITKPFFSAPHLQTLEIYFKEYPRNIINDSEPTVSLNEILPLDMTWPQLETLRLKYQPMTIDELRSLVSRQRESVRHLDLTSLWLLTGSVYDVLEAARGFSKLEKVIMPFPKGSGFEGTGTLDFEWPAEEISRYLLRETDVHPLGDELVYKRR</sequence>
<comment type="caution">
    <text evidence="2">The sequence shown here is derived from an EMBL/GenBank/DDBJ whole genome shotgun (WGS) entry which is preliminary data.</text>
</comment>
<dbReference type="GeneID" id="41997100"/>
<dbReference type="RefSeq" id="XP_031014150.1">
    <property type="nucleotide sequence ID" value="XM_031161804.1"/>
</dbReference>
<evidence type="ECO:0000256" key="1">
    <source>
        <dbReference type="SAM" id="MobiDB-lite"/>
    </source>
</evidence>
<dbReference type="OrthoDB" id="3759773at2759"/>
<organism evidence="2 3">
    <name type="scientific">Fusarium coffeatum</name>
    <dbReference type="NCBI Taxonomy" id="231269"/>
    <lineage>
        <taxon>Eukaryota</taxon>
        <taxon>Fungi</taxon>
        <taxon>Dikarya</taxon>
        <taxon>Ascomycota</taxon>
        <taxon>Pezizomycotina</taxon>
        <taxon>Sordariomycetes</taxon>
        <taxon>Hypocreomycetidae</taxon>
        <taxon>Hypocreales</taxon>
        <taxon>Nectriaceae</taxon>
        <taxon>Fusarium</taxon>
        <taxon>Fusarium incarnatum-equiseti species complex</taxon>
    </lineage>
</organism>
<accession>A0A366RE97</accession>
<evidence type="ECO:0008006" key="4">
    <source>
        <dbReference type="Google" id="ProtNLM"/>
    </source>
</evidence>
<evidence type="ECO:0000313" key="2">
    <source>
        <dbReference type="EMBL" id="RBR14535.1"/>
    </source>
</evidence>
<keyword evidence="3" id="KW-1185">Reference proteome</keyword>
<name>A0A366RE97_9HYPO</name>
<gene>
    <name evidence="2" type="ORF">FIESC28_07664</name>
</gene>
<evidence type="ECO:0000313" key="3">
    <source>
        <dbReference type="Proteomes" id="UP000253153"/>
    </source>
</evidence>
<dbReference type="Proteomes" id="UP000253153">
    <property type="component" value="Unassembled WGS sequence"/>
</dbReference>
<dbReference type="AlphaFoldDB" id="A0A366RE97"/>
<reference evidence="2 3" key="1">
    <citation type="submission" date="2018-06" db="EMBL/GenBank/DDBJ databases">
        <title>Fusarium incarnatum-equiseti species complex species 28.</title>
        <authorList>
            <person name="Gardiner D.M."/>
        </authorList>
    </citation>
    <scope>NUCLEOTIDE SEQUENCE [LARGE SCALE GENOMIC DNA]</scope>
    <source>
        <strain evidence="2 3">FIESC_28</strain>
    </source>
</reference>